<evidence type="ECO:0000256" key="5">
    <source>
        <dbReference type="ARBA" id="ARBA00022844"/>
    </source>
</evidence>
<evidence type="ECO:0000313" key="9">
    <source>
        <dbReference type="Proteomes" id="UP000232797"/>
    </source>
</evidence>
<dbReference type="KEGG" id="vg:37616642"/>
<comment type="function">
    <text evidence="6">Self-assembles to form an icosahedral capsid.</text>
</comment>
<protein>
    <recommendedName>
        <fullName evidence="6">Capsid protein</fullName>
    </recommendedName>
</protein>
<feature type="region of interest" description="Disordered" evidence="7">
    <location>
        <begin position="598"/>
        <end position="631"/>
    </location>
</feature>
<evidence type="ECO:0000256" key="2">
    <source>
        <dbReference type="ARBA" id="ARBA00006131"/>
    </source>
</evidence>
<dbReference type="InterPro" id="IPR004219">
    <property type="entry name" value="TTvirus_Unk"/>
</dbReference>
<name>A8DMQ5_9VIRU</name>
<dbReference type="EMBL" id="EF538880">
    <property type="protein sequence ID" value="ABU55889.1"/>
    <property type="molecule type" value="Genomic_DNA"/>
</dbReference>
<dbReference type="OrthoDB" id="3295at10239"/>
<organism evidence="8 9">
    <name type="scientific">Torque teno mini virus 10</name>
    <dbReference type="NCBI Taxonomy" id="2065036"/>
    <lineage>
        <taxon>Viruses</taxon>
        <taxon>Monodnaviria</taxon>
        <taxon>Shotokuvirae</taxon>
        <taxon>Commensaviricota</taxon>
        <taxon>Cardeaviricetes</taxon>
        <taxon>Sanitavirales</taxon>
        <taxon>Anelloviridae</taxon>
        <taxon>Betatorquevirus</taxon>
        <taxon>Betatorquevirus homini10</taxon>
    </lineage>
</organism>
<reference evidence="8 9" key="1">
    <citation type="journal article" date="2007" name="J. Gen. Virol.">
        <title>Circular genomes related to anelloviruses identified in human and animal samples by using a combined rolling-circle amplification/sequence-independent single primer amplification approach.</title>
        <authorList>
            <person name="Biagini P."/>
            <person name="Uch R."/>
            <person name="Belhouchet M."/>
            <person name="Attoui H."/>
            <person name="Cantaloube J.F."/>
            <person name="Brisbarre N."/>
            <person name="de Micco P."/>
        </authorList>
    </citation>
    <scope>NUCLEOTIDE SEQUENCE [LARGE SCALE GENOMIC DNA]</scope>
    <source>
        <strain evidence="8">LIL-y1</strain>
    </source>
</reference>
<keyword evidence="4 6" id="KW-0167">Capsid protein</keyword>
<sequence>MPYYWRRRQRWRKRYYPRRFRTWRTRPTVFRTWRNRRRRRKPYRRRVRKRLFKRKLQAIKLKEFQPDVIRRCTIFGNICLFQGSPERTNHNYVQYIYSYVPVNGPGGGGWTLMIESLSSLWEDRQHLKNVWTTSNAGLPLVRYRGATLTFFQSPYTDYIVKVHRCYPMTDTKYTHADSAPSRMLLKRKTIKVPSLETRKKRGPYKKVKIPPPAQMQNKWYFQKDICDIPLLMIQATAVGFRYPFAPSSAQSNNVTLLCLNICLFQNSNFDNPSPTQGYFPKPGTYLYSTNSRSVSTPSQLSFNTLIYLGNTKDYTLGKNSEETFAEWGNPFMPEYIHGERPVFTNQVKVNKSNFESQKENFHLLEEDYFFWVRYNPEKDTGDSNTVFLQNNYLQTSWHRPDNPNLIMEGFPLYDMLWGFTDWERKLHDTQDIDNKYIVVIQTQQFDDKKGYYVLIDPHFKDGKNPYDTPLTNYNKSHWNISSRIQEKPINDICLSGPGSPKPPYGNYMQAKMHYKFHFNWGGCPKTLEKPYDPCSQPTWNIPRNLHEGVQIQNPETEPQTELQKWDWRRDYITPKAIERISSYTPIDEDVQIFTGTKRDVPICRQTPPEDTSSEEEKEETPPTQEQINKLKRKQHKLKLRILKRLKTTNI</sequence>
<dbReference type="GO" id="GO:0039615">
    <property type="term" value="C:T=1 icosahedral viral capsid"/>
    <property type="evidence" value="ECO:0007669"/>
    <property type="project" value="UniProtKB-UniRule"/>
</dbReference>
<keyword evidence="5 6" id="KW-0946">Virion</keyword>
<evidence type="ECO:0000256" key="1">
    <source>
        <dbReference type="ARBA" id="ARBA00004328"/>
    </source>
</evidence>
<dbReference type="GeneID" id="37616642"/>
<accession>A8DMQ5</accession>
<proteinExistence type="inferred from homology"/>
<evidence type="ECO:0000256" key="7">
    <source>
        <dbReference type="SAM" id="MobiDB-lite"/>
    </source>
</evidence>
<dbReference type="Pfam" id="PF02956">
    <property type="entry name" value="TT_ORF1"/>
    <property type="match status" value="1"/>
</dbReference>
<comment type="subcellular location">
    <subcellularLocation>
        <location evidence="1 6">Virion</location>
    </subcellularLocation>
</comment>
<evidence type="ECO:0000256" key="3">
    <source>
        <dbReference type="ARBA" id="ARBA00022431"/>
    </source>
</evidence>
<keyword evidence="9" id="KW-1185">Reference proteome</keyword>
<dbReference type="RefSeq" id="YP_009505734.1">
    <property type="nucleotide sequence ID" value="NC_038345.1"/>
</dbReference>
<evidence type="ECO:0000256" key="6">
    <source>
        <dbReference type="RuleBase" id="RU361230"/>
    </source>
</evidence>
<evidence type="ECO:0000313" key="8">
    <source>
        <dbReference type="EMBL" id="ABU55889.1"/>
    </source>
</evidence>
<comment type="similarity">
    <text evidence="2 6">Belongs to the anelloviridae capsid protein family.</text>
</comment>
<dbReference type="Proteomes" id="UP000232797">
    <property type="component" value="Segment"/>
</dbReference>
<keyword evidence="3 6" id="KW-1140">T=1 icosahedral capsid protein</keyword>
<evidence type="ECO:0000256" key="4">
    <source>
        <dbReference type="ARBA" id="ARBA00022561"/>
    </source>
</evidence>